<name>B9K6U3_THENN</name>
<dbReference type="EC" id="2.7.13.3" evidence="2"/>
<dbReference type="Pfam" id="PF02518">
    <property type="entry name" value="HATPase_c"/>
    <property type="match status" value="1"/>
</dbReference>
<dbReference type="eggNOG" id="COG0642">
    <property type="taxonomic scope" value="Bacteria"/>
</dbReference>
<dbReference type="InterPro" id="IPR036890">
    <property type="entry name" value="HATPase_C_sf"/>
</dbReference>
<dbReference type="Gene3D" id="3.30.565.10">
    <property type="entry name" value="Histidine kinase-like ATPase, C-terminal domain"/>
    <property type="match status" value="1"/>
</dbReference>
<evidence type="ECO:0000256" key="1">
    <source>
        <dbReference type="ARBA" id="ARBA00000085"/>
    </source>
</evidence>
<dbReference type="RefSeq" id="WP_015918995.1">
    <property type="nucleotide sequence ID" value="NC_011978.1"/>
</dbReference>
<dbReference type="Pfam" id="PF00512">
    <property type="entry name" value="HisKA"/>
    <property type="match status" value="1"/>
</dbReference>
<evidence type="ECO:0000313" key="8">
    <source>
        <dbReference type="Proteomes" id="UP000000445"/>
    </source>
</evidence>
<dbReference type="PANTHER" id="PTHR43711">
    <property type="entry name" value="TWO-COMPONENT HISTIDINE KINASE"/>
    <property type="match status" value="1"/>
</dbReference>
<evidence type="ECO:0000256" key="2">
    <source>
        <dbReference type="ARBA" id="ARBA00012438"/>
    </source>
</evidence>
<comment type="catalytic activity">
    <reaction evidence="1">
        <text>ATP + protein L-histidine = ADP + protein N-phospho-L-histidine.</text>
        <dbReference type="EC" id="2.7.13.3"/>
    </reaction>
</comment>
<keyword evidence="3" id="KW-0808">Transferase</keyword>
<evidence type="ECO:0000313" key="7">
    <source>
        <dbReference type="EMBL" id="ACM22676.1"/>
    </source>
</evidence>
<keyword evidence="4" id="KW-0418">Kinase</keyword>
<dbReference type="KEGG" id="tna:CTN_0500"/>
<dbReference type="InterPro" id="IPR005467">
    <property type="entry name" value="His_kinase_dom"/>
</dbReference>
<dbReference type="CDD" id="cd00082">
    <property type="entry name" value="HisKA"/>
    <property type="match status" value="1"/>
</dbReference>
<dbReference type="PROSITE" id="PS50109">
    <property type="entry name" value="HIS_KIN"/>
    <property type="match status" value="1"/>
</dbReference>
<keyword evidence="5" id="KW-0902">Two-component regulatory system</keyword>
<proteinExistence type="predicted"/>
<dbReference type="SUPFAM" id="SSF47384">
    <property type="entry name" value="Homodimeric domain of signal transducing histidine kinase"/>
    <property type="match status" value="1"/>
</dbReference>
<organism evidence="7 8">
    <name type="scientific">Thermotoga neapolitana (strain ATCC 49049 / DSM 4359 / NBRC 107923 / NS-E)</name>
    <dbReference type="NCBI Taxonomy" id="309803"/>
    <lineage>
        <taxon>Bacteria</taxon>
        <taxon>Thermotogati</taxon>
        <taxon>Thermotogota</taxon>
        <taxon>Thermotogae</taxon>
        <taxon>Thermotogales</taxon>
        <taxon>Thermotogaceae</taxon>
        <taxon>Thermotoga</taxon>
    </lineage>
</organism>
<dbReference type="InterPro" id="IPR036097">
    <property type="entry name" value="HisK_dim/P_sf"/>
</dbReference>
<dbReference type="Gene3D" id="1.10.287.130">
    <property type="match status" value="1"/>
</dbReference>
<protein>
    <recommendedName>
        <fullName evidence="2">histidine kinase</fullName>
        <ecNumber evidence="2">2.7.13.3</ecNumber>
    </recommendedName>
</protein>
<reference evidence="7 8" key="1">
    <citation type="journal article" date="2009" name="Biosci. Biotechnol. Biochem.">
        <title>WeGAS: a web-based microbial genome annotation system.</title>
        <authorList>
            <person name="Lee D."/>
            <person name="Seo H."/>
            <person name="Park C."/>
            <person name="Park K."/>
        </authorList>
    </citation>
    <scope>NUCLEOTIDE SEQUENCE [LARGE SCALE GENOMIC DNA]</scope>
    <source>
        <strain evidence="8">ATCC 49049 / DSM 4359 / NBRC 107923 / NS-E</strain>
    </source>
</reference>
<evidence type="ECO:0000256" key="5">
    <source>
        <dbReference type="ARBA" id="ARBA00023012"/>
    </source>
</evidence>
<dbReference type="AlphaFoldDB" id="B9K6U3"/>
<dbReference type="Proteomes" id="UP000000445">
    <property type="component" value="Chromosome"/>
</dbReference>
<dbReference type="EMBL" id="CP000916">
    <property type="protein sequence ID" value="ACM22676.1"/>
    <property type="molecule type" value="Genomic_DNA"/>
</dbReference>
<evidence type="ECO:0000256" key="3">
    <source>
        <dbReference type="ARBA" id="ARBA00022679"/>
    </source>
</evidence>
<dbReference type="GO" id="GO:0000155">
    <property type="term" value="F:phosphorelay sensor kinase activity"/>
    <property type="evidence" value="ECO:0007669"/>
    <property type="project" value="InterPro"/>
</dbReference>
<keyword evidence="8" id="KW-1185">Reference proteome</keyword>
<dbReference type="HOGENOM" id="CLU_1383606_0_0_0"/>
<dbReference type="STRING" id="309803.CTN_0500"/>
<dbReference type="InterPro" id="IPR003661">
    <property type="entry name" value="HisK_dim/P_dom"/>
</dbReference>
<sequence>MHLVLTKNLAHNLKNPVNAIYVSAQLLKLRYPETSSIAGNIEKICQEMNREIERILRMSIGEKKTVKRIDLEEALNPILEMARLKGLEVELILDFEELELDRDAFLALVTNLFSNAVKYTPSGRVTLSVEKRNDRILLIVSDTGPGLKSPNGFGLFTVKKLVNYLNGSMEISKDGGTTFKIVLPIRRDSDDGTGRRG</sequence>
<gene>
    <name evidence="7" type="ordered locus">CTN_0500</name>
</gene>
<accession>B9K6U3</accession>
<evidence type="ECO:0000259" key="6">
    <source>
        <dbReference type="PROSITE" id="PS50109"/>
    </source>
</evidence>
<dbReference type="InterPro" id="IPR003594">
    <property type="entry name" value="HATPase_dom"/>
</dbReference>
<evidence type="ECO:0000256" key="4">
    <source>
        <dbReference type="ARBA" id="ARBA00022777"/>
    </source>
</evidence>
<dbReference type="SUPFAM" id="SSF55874">
    <property type="entry name" value="ATPase domain of HSP90 chaperone/DNA topoisomerase II/histidine kinase"/>
    <property type="match status" value="1"/>
</dbReference>
<feature type="domain" description="Histidine kinase" evidence="6">
    <location>
        <begin position="8"/>
        <end position="187"/>
    </location>
</feature>
<dbReference type="SMART" id="SM00387">
    <property type="entry name" value="HATPase_c"/>
    <property type="match status" value="1"/>
</dbReference>
<dbReference type="InterPro" id="IPR050736">
    <property type="entry name" value="Sensor_HK_Regulatory"/>
</dbReference>
<dbReference type="PANTHER" id="PTHR43711:SF1">
    <property type="entry name" value="HISTIDINE KINASE 1"/>
    <property type="match status" value="1"/>
</dbReference>